<protein>
    <recommendedName>
        <fullName evidence="5">Glycosyltransferase</fullName>
    </recommendedName>
</protein>
<dbReference type="PANTHER" id="PTHR45947:SF14">
    <property type="entry name" value="SLL1723 PROTEIN"/>
    <property type="match status" value="1"/>
</dbReference>
<accession>A0A2H0VET0</accession>
<feature type="domain" description="Glycosyltransferase subfamily 4-like N-terminal" evidence="2">
    <location>
        <begin position="403"/>
        <end position="562"/>
    </location>
</feature>
<dbReference type="AlphaFoldDB" id="A0A2H0VET0"/>
<evidence type="ECO:0000259" key="2">
    <source>
        <dbReference type="Pfam" id="PF13439"/>
    </source>
</evidence>
<dbReference type="InterPro" id="IPR050194">
    <property type="entry name" value="Glycosyltransferase_grp1"/>
</dbReference>
<evidence type="ECO:0000313" key="3">
    <source>
        <dbReference type="EMBL" id="PIR97608.1"/>
    </source>
</evidence>
<dbReference type="SUPFAM" id="SSF53756">
    <property type="entry name" value="UDP-Glycosyltransferase/glycogen phosphorylase"/>
    <property type="match status" value="2"/>
</dbReference>
<comment type="caution">
    <text evidence="3">The sequence shown here is derived from an EMBL/GenBank/DDBJ whole genome shotgun (WGS) entry which is preliminary data.</text>
</comment>
<feature type="domain" description="Glycosyltransferase subfamily 4-like N-terminal" evidence="2">
    <location>
        <begin position="20"/>
        <end position="185"/>
    </location>
</feature>
<dbReference type="GO" id="GO:0016757">
    <property type="term" value="F:glycosyltransferase activity"/>
    <property type="evidence" value="ECO:0007669"/>
    <property type="project" value="InterPro"/>
</dbReference>
<dbReference type="Pfam" id="PF00534">
    <property type="entry name" value="Glycos_transf_1"/>
    <property type="match status" value="2"/>
</dbReference>
<dbReference type="InterPro" id="IPR001296">
    <property type="entry name" value="Glyco_trans_1"/>
</dbReference>
<dbReference type="PANTHER" id="PTHR45947">
    <property type="entry name" value="SULFOQUINOVOSYL TRANSFERASE SQD2"/>
    <property type="match status" value="1"/>
</dbReference>
<evidence type="ECO:0000259" key="1">
    <source>
        <dbReference type="Pfam" id="PF00534"/>
    </source>
</evidence>
<organism evidence="3 4">
    <name type="scientific">Candidatus Doudnabacteria bacterium CG10_big_fil_rev_8_21_14_0_10_41_10</name>
    <dbReference type="NCBI Taxonomy" id="1974551"/>
    <lineage>
        <taxon>Bacteria</taxon>
        <taxon>Candidatus Doudnaibacteriota</taxon>
    </lineage>
</organism>
<proteinExistence type="predicted"/>
<dbReference type="Proteomes" id="UP000230557">
    <property type="component" value="Unassembled WGS sequence"/>
</dbReference>
<evidence type="ECO:0008006" key="5">
    <source>
        <dbReference type="Google" id="ProtNLM"/>
    </source>
</evidence>
<dbReference type="CDD" id="cd03801">
    <property type="entry name" value="GT4_PimA-like"/>
    <property type="match status" value="2"/>
</dbReference>
<evidence type="ECO:0000313" key="4">
    <source>
        <dbReference type="Proteomes" id="UP000230557"/>
    </source>
</evidence>
<reference evidence="4" key="1">
    <citation type="submission" date="2017-09" db="EMBL/GenBank/DDBJ databases">
        <title>Depth-based differentiation of microbial function through sediment-hosted aquifers and enrichment of novel symbionts in the deep terrestrial subsurface.</title>
        <authorList>
            <person name="Probst A.J."/>
            <person name="Ladd B."/>
            <person name="Jarett J.K."/>
            <person name="Geller-Mcgrath D.E."/>
            <person name="Sieber C.M.K."/>
            <person name="Emerson J.B."/>
            <person name="Anantharaman K."/>
            <person name="Thomas B.C."/>
            <person name="Malmstrom R."/>
            <person name="Stieglmeier M."/>
            <person name="Klingl A."/>
            <person name="Woyke T."/>
            <person name="Ryan C.M."/>
            <person name="Banfield J.F."/>
        </authorList>
    </citation>
    <scope>NUCLEOTIDE SEQUENCE [LARGE SCALE GENOMIC DNA]</scope>
</reference>
<name>A0A2H0VET0_9BACT</name>
<feature type="domain" description="Glycosyl transferase family 1" evidence="1">
    <location>
        <begin position="196"/>
        <end position="362"/>
    </location>
</feature>
<dbReference type="Pfam" id="PF13439">
    <property type="entry name" value="Glyco_transf_4"/>
    <property type="match status" value="2"/>
</dbReference>
<gene>
    <name evidence="3" type="ORF">COT91_00450</name>
</gene>
<dbReference type="EMBL" id="PFAJ01000006">
    <property type="protein sequence ID" value="PIR97608.1"/>
    <property type="molecule type" value="Genomic_DNA"/>
</dbReference>
<dbReference type="InterPro" id="IPR028098">
    <property type="entry name" value="Glyco_trans_4-like_N"/>
</dbReference>
<dbReference type="Gene3D" id="3.40.50.2000">
    <property type="entry name" value="Glycogen Phosphorylase B"/>
    <property type="match status" value="4"/>
</dbReference>
<sequence>MGQLHMKNILIFSSAYLPFVGGAEVALTEITKRLSADFNFTLITYRFNKEHPETEMIDGVKVHRLGYGTKLDRFFLFPFLAYLKGREIFKHEKVDLLWGMMVSYASIGAYLLKILKPNLPFLLTLQEGDSERHLKRGKLGLLGFWWRRMLKKANYIQAISAYLADYAVKQGARQKIAIIPNGVALANFDKISNERDREKTRKFLNLLDSDKVIMTSSRLVTKNAVDILIRSLKFLGPSYVLLVAGTGVQEEQLKNLAEELDIEEQVLFLGQVPQSELFEYLAISSVFSRPSRSEGLGNSFLEAMAVGVPVVGTKQGGIPDFLKDGETGLFCKVDDPEDLASKIRKLSENDELRNKIIFQSRKLVRERYSWGLIALHMKGVFTELIADEKPKIVFASGTYSPEIGGMATFVKKIAGGLTLKGFQVSVLAYGKTGSIERNPFPVQLVSRSGGFLLRYLKYFLALRKTVKKSDLIYAQDLVSSGFPAALVSLFSGKKLIIRLGGDFLWEQMVERGKVNCTLKEYYTLPKSFVEKLYLAIYRFVLKRAELIIFNNSYQPELYNQVFGKNINFQKIVFNPISKKAKTSRAVFDGDIVYFGRFIKVKNLKVLIKAFGRLKTKKKLVLVGEGPGRIRLERLVEKLSLRDRVQFKKAVPRVRVFEIMQKNSLVVIPTLTELNPNVALEALSVGTPVLLTKENGLPREVKDELQLFNPLSESELFEKLEFFLDKKNYQKYESKLRRLKYKQTWDSVVTEHIKVFENIL</sequence>
<feature type="domain" description="Glycosyl transferase family 1" evidence="1">
    <location>
        <begin position="590"/>
        <end position="730"/>
    </location>
</feature>